<dbReference type="AlphaFoldDB" id="A0A817QEU8"/>
<evidence type="ECO:0000313" key="2">
    <source>
        <dbReference type="Proteomes" id="UP000663825"/>
    </source>
</evidence>
<name>A0A817QEU8_9BILA</name>
<dbReference type="Proteomes" id="UP000663825">
    <property type="component" value="Unassembled WGS sequence"/>
</dbReference>
<sequence>MDFHNFDKLKFGMSLLPDDIFMRVDNNFFSVVKTIAGDSVVKILKIQLINSARKLLCIPYVFEFLRIDSEEVGAIKLESCFKSKTGQYVIKPGVQSSLLYLIDLLKEKLKKEKESTMNDDNQSYLNILTKEFLDNHPLLKSLIRWYQQMDVIENNNKNNKTHNFLQLFIDNLTNNLTRSPNNYRYDESMKNFALCLYILGGKQTYEFICLNLYGSILNLTTLGDLIKTSNMALNEAEFRFEYLPQLHSSFGFCSEDTTGVIRKVEYDCSTNSFVRFATPVTDGVPLSQCFQVDTFNDIKEIYDMSEQARLLNVHMFQGIHSDDNTTSIPRPFLLSAYGINNNFTALDVLQRWLYIYRNCLKNGVRVIDFSTGLESAWYVVFVCRIWWSWLKKESSSSSSKRTTACEQQNHINKYFITKPAYLSVEPNAHNMLYMVLLVKQHSLPKQALINIHLFNSQGYDKNDDDNVLNDEQNQLDDEALLDFENDDDVVDEEDVLTSTKFEFNGIRVFDDIDPNLKQSYFKIKLNDKIKYLHKQSACWLLSNKITKLSSDRLSRCKQQSS</sequence>
<gene>
    <name evidence="1" type="ORF">TIS948_LOCUS13021</name>
</gene>
<proteinExistence type="predicted"/>
<evidence type="ECO:0000313" key="1">
    <source>
        <dbReference type="EMBL" id="CAF3208811.1"/>
    </source>
</evidence>
<reference evidence="1" key="1">
    <citation type="submission" date="2021-02" db="EMBL/GenBank/DDBJ databases">
        <authorList>
            <person name="Nowell W R."/>
        </authorList>
    </citation>
    <scope>NUCLEOTIDE SEQUENCE</scope>
</reference>
<dbReference type="EMBL" id="CAJNXB010002001">
    <property type="protein sequence ID" value="CAF3208811.1"/>
    <property type="molecule type" value="Genomic_DNA"/>
</dbReference>
<comment type="caution">
    <text evidence="1">The sequence shown here is derived from an EMBL/GenBank/DDBJ whole genome shotgun (WGS) entry which is preliminary data.</text>
</comment>
<accession>A0A817QEU8</accession>
<organism evidence="1 2">
    <name type="scientific">Rotaria socialis</name>
    <dbReference type="NCBI Taxonomy" id="392032"/>
    <lineage>
        <taxon>Eukaryota</taxon>
        <taxon>Metazoa</taxon>
        <taxon>Spiralia</taxon>
        <taxon>Gnathifera</taxon>
        <taxon>Rotifera</taxon>
        <taxon>Eurotatoria</taxon>
        <taxon>Bdelloidea</taxon>
        <taxon>Philodinida</taxon>
        <taxon>Philodinidae</taxon>
        <taxon>Rotaria</taxon>
    </lineage>
</organism>
<protein>
    <submittedName>
        <fullName evidence="1">Uncharacterized protein</fullName>
    </submittedName>
</protein>
<dbReference type="OrthoDB" id="10039691at2759"/>